<sequence>MSSPTYTMEEPTRRAVAERTSPLRAMYHRWQEVKAGHRTTNDEGEEDRLFDEMLDLEQRAADFEPQTMEDMAFKIVFADDNGDMDMNIHQTALVARAYRMVGIEPLDRFGKPL</sequence>
<proteinExistence type="predicted"/>
<organism evidence="1 2">
    <name type="scientific">Haematobacter genomosp. 1</name>
    <dbReference type="NCBI Taxonomy" id="366618"/>
    <lineage>
        <taxon>Bacteria</taxon>
        <taxon>Pseudomonadati</taxon>
        <taxon>Pseudomonadota</taxon>
        <taxon>Alphaproteobacteria</taxon>
        <taxon>Rhodobacterales</taxon>
        <taxon>Paracoccaceae</taxon>
        <taxon>Haematobacter</taxon>
    </lineage>
</organism>
<dbReference type="AlphaFoldDB" id="A0A212A663"/>
<name>A0A212A663_9RHOB</name>
<dbReference type="Proteomes" id="UP000196878">
    <property type="component" value="Unassembled WGS sequence"/>
</dbReference>
<accession>A0A212A663</accession>
<dbReference type="OrthoDB" id="7873990at2"/>
<evidence type="ECO:0000313" key="2">
    <source>
        <dbReference type="Proteomes" id="UP000196878"/>
    </source>
</evidence>
<evidence type="ECO:0000313" key="1">
    <source>
        <dbReference type="EMBL" id="OWJ74388.1"/>
    </source>
</evidence>
<comment type="caution">
    <text evidence="1">The sequence shown here is derived from an EMBL/GenBank/DDBJ whole genome shotgun (WGS) entry which is preliminary data.</text>
</comment>
<protein>
    <submittedName>
        <fullName evidence="1">Uncharacterized protein</fullName>
    </submittedName>
</protein>
<gene>
    <name evidence="1" type="ORF">CDV49_19645</name>
</gene>
<dbReference type="EMBL" id="NIPW01000068">
    <property type="protein sequence ID" value="OWJ74388.1"/>
    <property type="molecule type" value="Genomic_DNA"/>
</dbReference>
<keyword evidence="2" id="KW-1185">Reference proteome</keyword>
<dbReference type="RefSeq" id="WP_088216971.1">
    <property type="nucleotide sequence ID" value="NZ_NIPW01000068.1"/>
</dbReference>
<reference evidence="1 2" key="1">
    <citation type="submission" date="2016-12" db="EMBL/GenBank/DDBJ databases">
        <title>Comparison of Traditional DNA-DNA Hybridization with In Silico Genomic Analysis.</title>
        <authorList>
            <person name="Nicholson A.C."/>
            <person name="Humrighouse B.W."/>
            <person name="Graziano J."/>
            <person name="Lasker B."/>
            <person name="Whitney A.M."/>
            <person name="Mcquiston J.R."/>
        </authorList>
    </citation>
    <scope>NUCLEOTIDE SEQUENCE [LARGE SCALE GENOMIC DNA]</scope>
    <source>
        <strain evidence="1 2">H2240</strain>
    </source>
</reference>